<accession>A0A889IS99</accession>
<organism evidence="1 2">
    <name type="scientific">Pseudomonas phage Itty13</name>
    <dbReference type="NCBI Taxonomy" id="2805750"/>
    <lineage>
        <taxon>Viruses</taxon>
        <taxon>Duplodnaviria</taxon>
        <taxon>Heunggongvirae</taxon>
        <taxon>Uroviricota</taxon>
        <taxon>Caudoviricetes</taxon>
        <taxon>Ittyvirus</taxon>
        <taxon>Ittyvirus itty13</taxon>
    </lineage>
</organism>
<evidence type="ECO:0000313" key="1">
    <source>
        <dbReference type="EMBL" id="QRE00628.1"/>
    </source>
</evidence>
<dbReference type="Proteomes" id="UP000610026">
    <property type="component" value="Segment"/>
</dbReference>
<proteinExistence type="predicted"/>
<sequence length="59" mass="6851">MTDRTRNERAKRLYEKRIAEGKVKLSYWVSAKARARLEVLASKAGMQPADFLEQLLERA</sequence>
<dbReference type="GeneID" id="77947895"/>
<dbReference type="RefSeq" id="YP_010671641.1">
    <property type="nucleotide sequence ID" value="NC_070969.1"/>
</dbReference>
<reference evidence="1" key="1">
    <citation type="submission" date="2021-01" db="EMBL/GenBank/DDBJ databases">
        <authorList>
            <person name="Ben Porat S."/>
            <person name="Alkalay-Oren S."/>
            <person name="Coppenhagen-Glazer S."/>
            <person name="Hazan R."/>
        </authorList>
    </citation>
    <scope>NUCLEOTIDE SEQUENCE</scope>
</reference>
<dbReference type="KEGG" id="vg:77947895"/>
<evidence type="ECO:0000313" key="2">
    <source>
        <dbReference type="Proteomes" id="UP000610026"/>
    </source>
</evidence>
<dbReference type="EMBL" id="MW460249">
    <property type="protein sequence ID" value="QRE00628.1"/>
    <property type="molecule type" value="Genomic_DNA"/>
</dbReference>
<keyword evidence="2" id="KW-1185">Reference proteome</keyword>
<protein>
    <submittedName>
        <fullName evidence="1">Uncharacterized protein</fullName>
    </submittedName>
</protein>
<name>A0A889IS99_9CAUD</name>